<feature type="transmembrane region" description="Helical" evidence="1">
    <location>
        <begin position="1297"/>
        <end position="1322"/>
    </location>
</feature>
<sequence length="1353" mass="151927">MHSETTIRGDCDARDEPNLGFNNDNVSHLIYEPLNPAVDEIRLLTLHPALQADSTLLCTLSHASLAEETPAYEALSYVWGTPHFSASILLNDVNFHVTPSLASILSALRLENQTRVLWIDALCINQLDVQERSQQVALMRKIYSCCRQDIAWLGELPDNDPNPKPACDDPYRFHRQILSNHETLKSLRDKFNSLFSGEDDSSPRQDDCEHVPDLLLGYNDQEKLSALFREPSFWERLWIVQELSMAPRVVLMCEGAELPWDALSTLFQDEPYFDAFHTTDHHGGYSYFSSIFLNVKLVEDQRQLSNSALSTQHESSLLDVLGRFRNLQSTDPRDKIYGLFGLVTQDHGIVVDYSKPLRDLYKEATLSIINISKNLDIICQNPFEREGGPLVLGQDEDAAQAPEMFPSWTAEFHLGRPDCVSILFAQRGIFNAGSKQLETPCRVLGPKKDVLVLKGSVLGHIGPVLRGGSAKLDLRTEATETMRMYLGQDALDDPSRHYYAPAVGGKQVSPKETLIRAYWRTLVKDCTSPPRMRRLLKSEIESLDSINQGHLQTRQALQTFQIPLDGKKSRSAFSYYLRENSDLTEIEDSKNLELTYLPWISYSTRDWKFTMADNGLFLLARPGVRQGDVIAVLDGGPLHDAGEHVDDGDILTIQKNFNGWVNPEDLVPMPQCIAQQDPSAWLKTMTACTHLRCTSHFGIICTHRQWLTELSCLNTEFSPSAIKEYLPYCSRSILAKAQLYFWIRNATGRTWLVDVGDANELQTLWPSSLIRGYANFDVTYKAPECLANSRSVSAAESFQHVLASCSFTDTTHHTGNANRPWEYSKALRSMTTLSFDTVGYDLTGAHIRPGDYFDRGCFCSTFTIDSEREPCSSSDLLGLTMERLWLNATCGSASLPDNWTTQLKMMGFAYIPVPEWRWPMCVSDMPRRVTDLTDQCATDACQLDPDGYCQTARAIDRDCFCRNIKYNSCQGSCQISRTRIDYVKWLHDLCGHVEGWHGLPANWRELTVLLPGEMIPWNWTVNPTNGSSIDPGSGEAEGKCLSNEWKLGSIVIINMATLLAFFLSKWRQDRRNTNGSLSHSNRLHWLLKGILLASLPLLANWLNASIVQNTPGYEAVPVFQLVLLWCSLPQPDLSAVLPSRIRWHGAKLCSSTASSLVAGLILQVPASYHMFLTVDFARQQVFDLGSVTNAKGGHLALLMYAGALIWLLTVSVSFIEATRCIYEIGSNSYSGVSVLPGQHKRNYTIINSPDMAVFESLLGQVQPRTTQSREDGQYTEYGTFSGGSRENKLPQKIPTRLYTVAATSMPFVWIAQWLFWVGFIGLSSEKFCLPNLEVLTIIWVAASVGNAAIRSYL</sequence>
<reference evidence="3 4" key="1">
    <citation type="submission" date="2017-06" db="EMBL/GenBank/DDBJ databases">
        <title>Comparative genomic analysis of Ambrosia Fusariam Clade fungi.</title>
        <authorList>
            <person name="Stajich J.E."/>
            <person name="Carrillo J."/>
            <person name="Kijimoto T."/>
            <person name="Eskalen A."/>
            <person name="O'Donnell K."/>
            <person name="Kasson M."/>
        </authorList>
    </citation>
    <scope>NUCLEOTIDE SEQUENCE [LARGE SCALE GENOMIC DNA]</scope>
    <source>
        <strain evidence="3 4">NRRL62579</strain>
    </source>
</reference>
<dbReference type="Pfam" id="PF06985">
    <property type="entry name" value="HET"/>
    <property type="match status" value="1"/>
</dbReference>
<gene>
    <name evidence="3" type="ORF">CEP52_010803</name>
</gene>
<dbReference type="PANTHER" id="PTHR24148:SF77">
    <property type="entry name" value="HETEROKARYON INCOMPATIBILITY DOMAIN-CONTAINING PROTEIN"/>
    <property type="match status" value="1"/>
</dbReference>
<keyword evidence="1" id="KW-0472">Membrane</keyword>
<dbReference type="EMBL" id="NKCK01000124">
    <property type="protein sequence ID" value="RSL97609.1"/>
    <property type="molecule type" value="Genomic_DNA"/>
</dbReference>
<dbReference type="InterPro" id="IPR010730">
    <property type="entry name" value="HET"/>
</dbReference>
<feature type="transmembrane region" description="Helical" evidence="1">
    <location>
        <begin position="1334"/>
        <end position="1352"/>
    </location>
</feature>
<evidence type="ECO:0000313" key="3">
    <source>
        <dbReference type="EMBL" id="RSL97609.1"/>
    </source>
</evidence>
<evidence type="ECO:0000313" key="4">
    <source>
        <dbReference type="Proteomes" id="UP000287144"/>
    </source>
</evidence>
<keyword evidence="1" id="KW-0812">Transmembrane</keyword>
<feature type="domain" description="Heterokaryon incompatibility" evidence="2">
    <location>
        <begin position="72"/>
        <end position="242"/>
    </location>
</feature>
<dbReference type="Proteomes" id="UP000287144">
    <property type="component" value="Unassembled WGS sequence"/>
</dbReference>
<feature type="transmembrane region" description="Helical" evidence="1">
    <location>
        <begin position="1148"/>
        <end position="1172"/>
    </location>
</feature>
<evidence type="ECO:0000259" key="2">
    <source>
        <dbReference type="Pfam" id="PF06985"/>
    </source>
</evidence>
<name>A0A428T6E7_9HYPO</name>
<dbReference type="InterPro" id="IPR052895">
    <property type="entry name" value="HetReg/Transcr_Mod"/>
</dbReference>
<accession>A0A428T6E7</accession>
<comment type="caution">
    <text evidence="3">The sequence shown here is derived from an EMBL/GenBank/DDBJ whole genome shotgun (WGS) entry which is preliminary data.</text>
</comment>
<evidence type="ECO:0000256" key="1">
    <source>
        <dbReference type="SAM" id="Phobius"/>
    </source>
</evidence>
<proteinExistence type="predicted"/>
<feature type="transmembrane region" description="Helical" evidence="1">
    <location>
        <begin position="1192"/>
        <end position="1215"/>
    </location>
</feature>
<keyword evidence="1" id="KW-1133">Transmembrane helix</keyword>
<organism evidence="3 4">
    <name type="scientific">Fusarium oligoseptatum</name>
    <dbReference type="NCBI Taxonomy" id="2604345"/>
    <lineage>
        <taxon>Eukaryota</taxon>
        <taxon>Fungi</taxon>
        <taxon>Dikarya</taxon>
        <taxon>Ascomycota</taxon>
        <taxon>Pezizomycotina</taxon>
        <taxon>Sordariomycetes</taxon>
        <taxon>Hypocreomycetidae</taxon>
        <taxon>Hypocreales</taxon>
        <taxon>Nectriaceae</taxon>
        <taxon>Fusarium</taxon>
        <taxon>Fusarium solani species complex</taxon>
    </lineage>
</organism>
<feature type="transmembrane region" description="Helical" evidence="1">
    <location>
        <begin position="1045"/>
        <end position="1064"/>
    </location>
</feature>
<protein>
    <recommendedName>
        <fullName evidence="2">Heterokaryon incompatibility domain-containing protein</fullName>
    </recommendedName>
</protein>
<dbReference type="PANTHER" id="PTHR24148">
    <property type="entry name" value="ANKYRIN REPEAT DOMAIN-CONTAINING PROTEIN 39 HOMOLOG-RELATED"/>
    <property type="match status" value="1"/>
</dbReference>
<keyword evidence="4" id="KW-1185">Reference proteome</keyword>